<dbReference type="EMBL" id="BSXS01008455">
    <property type="protein sequence ID" value="GME92535.1"/>
    <property type="molecule type" value="Genomic_DNA"/>
</dbReference>
<reference evidence="1" key="1">
    <citation type="submission" date="2023-04" db="EMBL/GenBank/DDBJ databases">
        <title>Ambrosiozyma monospora NBRC 10751.</title>
        <authorList>
            <person name="Ichikawa N."/>
            <person name="Sato H."/>
            <person name="Tonouchi N."/>
        </authorList>
    </citation>
    <scope>NUCLEOTIDE SEQUENCE</scope>
    <source>
        <strain evidence="1">NBRC 10751</strain>
    </source>
</reference>
<accession>A0ACB5TQA3</accession>
<gene>
    <name evidence="1" type="ORF">Amon02_000909500</name>
</gene>
<sequence length="169" mass="19409">MDEQSLHMKRSHSDSIHEQISDDNQETNKSPMPIKSRFAMSFTKPSTSDNGLDVDINKKKDEFGSFNPGDNLSNTNPKPRRFLNFTKPSTSMQGNETTNQTTDLPTKDNSVFGSVNQEHDNEEEESFNIFQNNSFKRLQQDQLRNDLNDSSVKDWEKKVRELPNPLKPS</sequence>
<organism evidence="1 2">
    <name type="scientific">Ambrosiozyma monospora</name>
    <name type="common">Yeast</name>
    <name type="synonym">Endomycopsis monosporus</name>
    <dbReference type="NCBI Taxonomy" id="43982"/>
    <lineage>
        <taxon>Eukaryota</taxon>
        <taxon>Fungi</taxon>
        <taxon>Dikarya</taxon>
        <taxon>Ascomycota</taxon>
        <taxon>Saccharomycotina</taxon>
        <taxon>Pichiomycetes</taxon>
        <taxon>Pichiales</taxon>
        <taxon>Pichiaceae</taxon>
        <taxon>Ambrosiozyma</taxon>
    </lineage>
</organism>
<keyword evidence="2" id="KW-1185">Reference proteome</keyword>
<comment type="caution">
    <text evidence="1">The sequence shown here is derived from an EMBL/GenBank/DDBJ whole genome shotgun (WGS) entry which is preliminary data.</text>
</comment>
<protein>
    <submittedName>
        <fullName evidence="1">Unnamed protein product</fullName>
    </submittedName>
</protein>
<name>A0ACB5TQA3_AMBMO</name>
<evidence type="ECO:0000313" key="2">
    <source>
        <dbReference type="Proteomes" id="UP001165064"/>
    </source>
</evidence>
<evidence type="ECO:0000313" key="1">
    <source>
        <dbReference type="EMBL" id="GME92535.1"/>
    </source>
</evidence>
<dbReference type="Proteomes" id="UP001165064">
    <property type="component" value="Unassembled WGS sequence"/>
</dbReference>
<proteinExistence type="predicted"/>